<reference evidence="1 2" key="1">
    <citation type="submission" date="2020-06" db="EMBL/GenBank/DDBJ databases">
        <authorList>
            <person name="Chuat V."/>
        </authorList>
    </citation>
    <scope>NUCLEOTIDE SEQUENCE [LARGE SCALE GENOMIC DNA]</scope>
    <source>
        <strain evidence="1">STH_CIRM_1046</strain>
    </source>
</reference>
<name>A0AAU9HBY7_STRTR</name>
<dbReference type="AlphaFoldDB" id="A0AAU9HBY7"/>
<dbReference type="Gene3D" id="3.40.50.720">
    <property type="entry name" value="NAD(P)-binding Rossmann-like Domain"/>
    <property type="match status" value="1"/>
</dbReference>
<proteinExistence type="predicted"/>
<dbReference type="SUPFAM" id="SSF51735">
    <property type="entry name" value="NAD(P)-binding Rossmann-fold domains"/>
    <property type="match status" value="1"/>
</dbReference>
<dbReference type="EMBL" id="LR822030">
    <property type="protein sequence ID" value="CAD0156393.1"/>
    <property type="molecule type" value="Genomic_DNA"/>
</dbReference>
<organism evidence="1 2">
    <name type="scientific">Streptococcus thermophilus</name>
    <dbReference type="NCBI Taxonomy" id="1308"/>
    <lineage>
        <taxon>Bacteria</taxon>
        <taxon>Bacillati</taxon>
        <taxon>Bacillota</taxon>
        <taxon>Bacilli</taxon>
        <taxon>Lactobacillales</taxon>
        <taxon>Streptococcaceae</taxon>
        <taxon>Streptococcus</taxon>
    </lineage>
</organism>
<sequence>MRQVHPDAVFYEGDLADQDFMRKVFKENPDVDAVIHFSPYLTQVGLVD</sequence>
<dbReference type="Proteomes" id="UP000509120">
    <property type="component" value="Chromosome"/>
</dbReference>
<evidence type="ECO:0000313" key="2">
    <source>
        <dbReference type="Proteomes" id="UP000509120"/>
    </source>
</evidence>
<gene>
    <name evidence="1" type="ORF">STHERMO_1439</name>
</gene>
<evidence type="ECO:0000313" key="1">
    <source>
        <dbReference type="EMBL" id="CAD0156393.1"/>
    </source>
</evidence>
<dbReference type="InterPro" id="IPR036291">
    <property type="entry name" value="NAD(P)-bd_dom_sf"/>
</dbReference>
<protein>
    <submittedName>
        <fullName evidence="1">Uncharacterized protein</fullName>
    </submittedName>
</protein>
<accession>A0AAU9HBY7</accession>